<dbReference type="AlphaFoldDB" id="A0AAN9ID86"/>
<reference evidence="1 2" key="1">
    <citation type="submission" date="2024-01" db="EMBL/GenBank/DDBJ databases">
        <title>The genomes of 5 underutilized Papilionoideae crops provide insights into root nodulation and disease resistanc.</title>
        <authorList>
            <person name="Yuan L."/>
        </authorList>
    </citation>
    <scope>NUCLEOTIDE SEQUENCE [LARGE SCALE GENOMIC DNA]</scope>
    <source>
        <strain evidence="1">ZHUSHIDOU_FW_LH</strain>
        <tissue evidence="1">Leaf</tissue>
    </source>
</reference>
<organism evidence="1 2">
    <name type="scientific">Crotalaria pallida</name>
    <name type="common">Smooth rattlebox</name>
    <name type="synonym">Crotalaria striata</name>
    <dbReference type="NCBI Taxonomy" id="3830"/>
    <lineage>
        <taxon>Eukaryota</taxon>
        <taxon>Viridiplantae</taxon>
        <taxon>Streptophyta</taxon>
        <taxon>Embryophyta</taxon>
        <taxon>Tracheophyta</taxon>
        <taxon>Spermatophyta</taxon>
        <taxon>Magnoliopsida</taxon>
        <taxon>eudicotyledons</taxon>
        <taxon>Gunneridae</taxon>
        <taxon>Pentapetalae</taxon>
        <taxon>rosids</taxon>
        <taxon>fabids</taxon>
        <taxon>Fabales</taxon>
        <taxon>Fabaceae</taxon>
        <taxon>Papilionoideae</taxon>
        <taxon>50 kb inversion clade</taxon>
        <taxon>genistoids sensu lato</taxon>
        <taxon>core genistoids</taxon>
        <taxon>Crotalarieae</taxon>
        <taxon>Crotalaria</taxon>
    </lineage>
</organism>
<accession>A0AAN9ID86</accession>
<evidence type="ECO:0000313" key="1">
    <source>
        <dbReference type="EMBL" id="KAK7272785.1"/>
    </source>
</evidence>
<name>A0AAN9ID86_CROPI</name>
<dbReference type="Proteomes" id="UP001372338">
    <property type="component" value="Unassembled WGS sequence"/>
</dbReference>
<evidence type="ECO:0000313" key="2">
    <source>
        <dbReference type="Proteomes" id="UP001372338"/>
    </source>
</evidence>
<sequence>MRLFKSERAPHVCWPLDDKNVASDTSTNFKSDRADHSSSMVLDLGSSENPIRYNMIEQSLVKEPVFPFWLNRKPKKRSRG</sequence>
<dbReference type="EMBL" id="JAYWIO010000003">
    <property type="protein sequence ID" value="KAK7272785.1"/>
    <property type="molecule type" value="Genomic_DNA"/>
</dbReference>
<protein>
    <submittedName>
        <fullName evidence="1">Uncharacterized protein</fullName>
    </submittedName>
</protein>
<proteinExistence type="predicted"/>
<gene>
    <name evidence="1" type="ORF">RIF29_13824</name>
</gene>
<keyword evidence="2" id="KW-1185">Reference proteome</keyword>
<comment type="caution">
    <text evidence="1">The sequence shown here is derived from an EMBL/GenBank/DDBJ whole genome shotgun (WGS) entry which is preliminary data.</text>
</comment>